<dbReference type="PROSITE" id="PS50240">
    <property type="entry name" value="TRYPSIN_DOM"/>
    <property type="match status" value="1"/>
</dbReference>
<dbReference type="InterPro" id="IPR050966">
    <property type="entry name" value="Glutamyl_endopeptidase"/>
</dbReference>
<protein>
    <recommendedName>
        <fullName evidence="6">Serine protease</fullName>
        <ecNumber evidence="6">3.4.21.-</ecNumber>
    </recommendedName>
</protein>
<dbReference type="PANTHER" id="PTHR15462">
    <property type="entry name" value="SERINE PROTEASE"/>
    <property type="match status" value="1"/>
</dbReference>
<evidence type="ECO:0000259" key="8">
    <source>
        <dbReference type="PROSITE" id="PS50240"/>
    </source>
</evidence>
<dbReference type="PRINTS" id="PR00839">
    <property type="entry name" value="V8PROTEASE"/>
</dbReference>
<dbReference type="InterPro" id="IPR018114">
    <property type="entry name" value="TRYPSIN_HIS"/>
</dbReference>
<reference evidence="9 10" key="1">
    <citation type="submission" date="2018-02" db="EMBL/GenBank/DDBJ databases">
        <title>Genomic Encyclopedia of Archaeal and Bacterial Type Strains, Phase II (KMG-II): from individual species to whole genera.</title>
        <authorList>
            <person name="Goeker M."/>
        </authorList>
    </citation>
    <scope>NUCLEOTIDE SEQUENCE [LARGE SCALE GENOMIC DNA]</scope>
    <source>
        <strain evidence="9 10">DSM 18921</strain>
    </source>
</reference>
<dbReference type="InterPro" id="IPR043504">
    <property type="entry name" value="Peptidase_S1_PA_chymotrypsin"/>
</dbReference>
<comment type="similarity">
    <text evidence="1 6">Belongs to the peptidase S1B family.</text>
</comment>
<feature type="domain" description="Peptidase S1" evidence="8">
    <location>
        <begin position="7"/>
        <end position="235"/>
    </location>
</feature>
<dbReference type="GO" id="GO:0004252">
    <property type="term" value="F:serine-type endopeptidase activity"/>
    <property type="evidence" value="ECO:0007669"/>
    <property type="project" value="InterPro"/>
</dbReference>
<dbReference type="Pfam" id="PF00089">
    <property type="entry name" value="Trypsin"/>
    <property type="match status" value="1"/>
</dbReference>
<dbReference type="PANTHER" id="PTHR15462:SF8">
    <property type="entry name" value="SERINE PROTEASE"/>
    <property type="match status" value="1"/>
</dbReference>
<feature type="chain" id="PRO_5016192619" description="Serine protease" evidence="6">
    <location>
        <begin position="24"/>
        <end position="281"/>
    </location>
</feature>
<evidence type="ECO:0000256" key="4">
    <source>
        <dbReference type="ARBA" id="ARBA00022801"/>
    </source>
</evidence>
<keyword evidence="4 6" id="KW-0378">Hydrolase</keyword>
<feature type="signal peptide" evidence="6">
    <location>
        <begin position="1"/>
        <end position="23"/>
    </location>
</feature>
<dbReference type="EMBL" id="PVEP01000003">
    <property type="protein sequence ID" value="PQV56914.1"/>
    <property type="molecule type" value="Genomic_DNA"/>
</dbReference>
<evidence type="ECO:0000313" key="10">
    <source>
        <dbReference type="Proteomes" id="UP000238338"/>
    </source>
</evidence>
<keyword evidence="2 6" id="KW-0645">Protease</keyword>
<dbReference type="Proteomes" id="UP000238338">
    <property type="component" value="Unassembled WGS sequence"/>
</dbReference>
<keyword evidence="5 6" id="KW-0720">Serine protease</keyword>
<evidence type="ECO:0000256" key="1">
    <source>
        <dbReference type="ARBA" id="ARBA00008764"/>
    </source>
</evidence>
<dbReference type="EC" id="3.4.21.-" evidence="6"/>
<keyword evidence="3 6" id="KW-0732">Signal</keyword>
<dbReference type="AlphaFoldDB" id="A0A2S8S7Z8"/>
<dbReference type="InterPro" id="IPR008256">
    <property type="entry name" value="Peptidase_S1B"/>
</dbReference>
<evidence type="ECO:0000256" key="2">
    <source>
        <dbReference type="ARBA" id="ARBA00022670"/>
    </source>
</evidence>
<dbReference type="RefSeq" id="WP_105514224.1">
    <property type="nucleotide sequence ID" value="NZ_PVEP01000003.1"/>
</dbReference>
<dbReference type="GO" id="GO:0006508">
    <property type="term" value="P:proteolysis"/>
    <property type="evidence" value="ECO:0007669"/>
    <property type="project" value="UniProtKB-KW"/>
</dbReference>
<organism evidence="9 10">
    <name type="scientific">Albidovulum denitrificans</name>
    <dbReference type="NCBI Taxonomy" id="404881"/>
    <lineage>
        <taxon>Bacteria</taxon>
        <taxon>Pseudomonadati</taxon>
        <taxon>Pseudomonadota</taxon>
        <taxon>Alphaproteobacteria</taxon>
        <taxon>Rhodobacterales</taxon>
        <taxon>Paracoccaceae</taxon>
        <taxon>Albidovulum</taxon>
    </lineage>
</organism>
<evidence type="ECO:0000313" key="9">
    <source>
        <dbReference type="EMBL" id="PQV56914.1"/>
    </source>
</evidence>
<dbReference type="Gene3D" id="2.40.10.10">
    <property type="entry name" value="Trypsin-like serine proteases"/>
    <property type="match status" value="2"/>
</dbReference>
<comment type="caution">
    <text evidence="9">The sequence shown here is derived from an EMBL/GenBank/DDBJ whole genome shotgun (WGS) entry which is preliminary data.</text>
</comment>
<dbReference type="SMART" id="SM00020">
    <property type="entry name" value="Tryp_SPc"/>
    <property type="match status" value="1"/>
</dbReference>
<feature type="region of interest" description="Disordered" evidence="7">
    <location>
        <begin position="246"/>
        <end position="281"/>
    </location>
</feature>
<dbReference type="SUPFAM" id="SSF50494">
    <property type="entry name" value="Trypsin-like serine proteases"/>
    <property type="match status" value="1"/>
</dbReference>
<evidence type="ECO:0000256" key="7">
    <source>
        <dbReference type="SAM" id="MobiDB-lite"/>
    </source>
</evidence>
<evidence type="ECO:0000256" key="6">
    <source>
        <dbReference type="RuleBase" id="RU004296"/>
    </source>
</evidence>
<name>A0A2S8S7Z8_9RHOB</name>
<sequence length="281" mass="29338">MRRGAIWVGALAVLAVMPQAALADAPLKRLTLRQDVLGWEAVGRVEMAEKGFCTGVLIAPDLVLTAAHCLFGGSDHYVQPSKVTFRAGLSDGQALAQSGVTRMVVHPRYDPDAPDRMETIRYDAGLMQLAAPVSLSVAAPFQVDALNANARDLSVVSYGRGRSEALSWDDKCNVLGRAQGLIAFDCDVTFGSSGAPVFHRMGNRASIVSLVSAGISGQGKEFAVGMELPGVVADLKAALRRGEGAAVSQEAPADQAQARAGIRPAPQFGARGAGGAKFVKP</sequence>
<dbReference type="InterPro" id="IPR001254">
    <property type="entry name" value="Trypsin_dom"/>
</dbReference>
<keyword evidence="10" id="KW-1185">Reference proteome</keyword>
<proteinExistence type="inferred from homology"/>
<accession>A0A2S8S7Z8</accession>
<dbReference type="InterPro" id="IPR009003">
    <property type="entry name" value="Peptidase_S1_PA"/>
</dbReference>
<evidence type="ECO:0000256" key="5">
    <source>
        <dbReference type="ARBA" id="ARBA00022825"/>
    </source>
</evidence>
<evidence type="ECO:0000256" key="3">
    <source>
        <dbReference type="ARBA" id="ARBA00022729"/>
    </source>
</evidence>
<gene>
    <name evidence="9" type="ORF">LX70_01768</name>
</gene>
<dbReference type="PROSITE" id="PS00134">
    <property type="entry name" value="TRYPSIN_HIS"/>
    <property type="match status" value="1"/>
</dbReference>
<dbReference type="OrthoDB" id="267336at2"/>